<protein>
    <recommendedName>
        <fullName evidence="3">GNAT family N-acetyltransferase</fullName>
    </recommendedName>
</protein>
<dbReference type="OrthoDB" id="2608789at2"/>
<comment type="caution">
    <text evidence="1">The sequence shown here is derived from an EMBL/GenBank/DDBJ whole genome shotgun (WGS) entry which is preliminary data.</text>
</comment>
<proteinExistence type="predicted"/>
<accession>A0A5C4T3K7</accession>
<dbReference type="RefSeq" id="WP_139604894.1">
    <property type="nucleotide sequence ID" value="NZ_VDCQ01000040.1"/>
</dbReference>
<keyword evidence="2" id="KW-1185">Reference proteome</keyword>
<dbReference type="AlphaFoldDB" id="A0A5C4T3K7"/>
<organism evidence="1 2">
    <name type="scientific">Paenibacillus hemerocallicola</name>
    <dbReference type="NCBI Taxonomy" id="1172614"/>
    <lineage>
        <taxon>Bacteria</taxon>
        <taxon>Bacillati</taxon>
        <taxon>Bacillota</taxon>
        <taxon>Bacilli</taxon>
        <taxon>Bacillales</taxon>
        <taxon>Paenibacillaceae</taxon>
        <taxon>Paenibacillus</taxon>
    </lineage>
</organism>
<evidence type="ECO:0000313" key="2">
    <source>
        <dbReference type="Proteomes" id="UP000307943"/>
    </source>
</evidence>
<dbReference type="Proteomes" id="UP000307943">
    <property type="component" value="Unassembled WGS sequence"/>
</dbReference>
<gene>
    <name evidence="1" type="ORF">FE784_24505</name>
</gene>
<evidence type="ECO:0008006" key="3">
    <source>
        <dbReference type="Google" id="ProtNLM"/>
    </source>
</evidence>
<name>A0A5C4T3K7_9BACL</name>
<dbReference type="EMBL" id="VDCQ01000040">
    <property type="protein sequence ID" value="TNJ63621.1"/>
    <property type="molecule type" value="Genomic_DNA"/>
</dbReference>
<sequence>MLQWMTAGTEQMKEDGVLFICRHVEDLGLPYKWSTTMNLLYTALYDSGLMIALDEQGQVRGIMAYTFGTAKDKSADQTRIEVILLYLEAEYRTGTRLVEAMKALVERELELTQPIREVEFFCTPTDVRRRLFGKIATLRNTKMHSCGLLDSYITTLEQIRLYIARVAKPKPSIT</sequence>
<reference evidence="1 2" key="1">
    <citation type="submission" date="2019-05" db="EMBL/GenBank/DDBJ databases">
        <title>We sequenced the genome of Paenibacillus hemerocallicola KCTC 33185 for further insight into its adaptation and study the phylogeny of Paenibacillus.</title>
        <authorList>
            <person name="Narsing Rao M.P."/>
        </authorList>
    </citation>
    <scope>NUCLEOTIDE SEQUENCE [LARGE SCALE GENOMIC DNA]</scope>
    <source>
        <strain evidence="1 2">KCTC 33185</strain>
    </source>
</reference>
<evidence type="ECO:0000313" key="1">
    <source>
        <dbReference type="EMBL" id="TNJ63621.1"/>
    </source>
</evidence>